<protein>
    <recommendedName>
        <fullName evidence="7">Eukaryotic translation initiation factor 3 subunit A</fullName>
        <shortName evidence="7">eIF3a</shortName>
    </recommendedName>
    <alternativeName>
        <fullName evidence="7">Eukaryotic translation initiation factor 3 110 kDa subunit homolog</fullName>
        <shortName evidence="7">eIF3 p110</shortName>
    </alternativeName>
    <alternativeName>
        <fullName evidence="7">Translation initiation factor eIF3, p110 subunit homolog</fullName>
    </alternativeName>
</protein>
<dbReference type="Pfam" id="PF22591">
    <property type="entry name" value="eIF3a_PCI_TPR-like"/>
    <property type="match status" value="1"/>
</dbReference>
<dbReference type="GO" id="GO:0071541">
    <property type="term" value="C:eukaryotic translation initiation factor 3 complex, eIF3m"/>
    <property type="evidence" value="ECO:0007669"/>
    <property type="project" value="TreeGrafter"/>
</dbReference>
<organism evidence="10 11">
    <name type="scientific">Malassezia obtusa</name>
    <dbReference type="NCBI Taxonomy" id="76774"/>
    <lineage>
        <taxon>Eukaryota</taxon>
        <taxon>Fungi</taxon>
        <taxon>Dikarya</taxon>
        <taxon>Basidiomycota</taxon>
        <taxon>Ustilaginomycotina</taxon>
        <taxon>Malasseziomycetes</taxon>
        <taxon>Malasseziales</taxon>
        <taxon>Malasseziaceae</taxon>
        <taxon>Malassezia</taxon>
    </lineage>
</organism>
<evidence type="ECO:0000256" key="3">
    <source>
        <dbReference type="ARBA" id="ARBA00022540"/>
    </source>
</evidence>
<evidence type="ECO:0000256" key="5">
    <source>
        <dbReference type="ARBA" id="ARBA00022917"/>
    </source>
</evidence>
<feature type="domain" description="PCI" evidence="9">
    <location>
        <begin position="315"/>
        <end position="508"/>
    </location>
</feature>
<dbReference type="InterPro" id="IPR027512">
    <property type="entry name" value="EIF3A"/>
</dbReference>
<comment type="function">
    <text evidence="7">RNA-binding component of the eukaryotic translation initiation factor 3 (eIF-3) complex, which is involved in protein synthesis of a specialized repertoire of mRNAs and, together with other initiation factors, stimulates binding of mRNA and methionyl-tRNAi to the 40S ribosome. The eIF-3 complex specifically targets and initiates translation of a subset of mRNAs involved in cell proliferation.</text>
</comment>
<comment type="subunit">
    <text evidence="7">Component of the eukaryotic translation initiation factor 3 (eIF-3) complex.</text>
</comment>
<dbReference type="InterPro" id="IPR054711">
    <property type="entry name" value="eIF3a_PCI_TPR-like"/>
</dbReference>
<feature type="compositionally biased region" description="Acidic residues" evidence="8">
    <location>
        <begin position="111"/>
        <end position="125"/>
    </location>
</feature>
<dbReference type="GO" id="GO:0043614">
    <property type="term" value="C:multi-eIF complex"/>
    <property type="evidence" value="ECO:0007669"/>
    <property type="project" value="TreeGrafter"/>
</dbReference>
<sequence>MPPVVKPEAVLKRSEELINVGQSSAALQALHEFTFSRRFKLGPSSSLEPLMERFMELCVDQRRGRAAKEALMQYKNAFQNTDPQSIRNVINHFLKHANEKVSEARSRADAAAEELDVDDLEESETPESILLGSVSQDQERDRTDRTMVTPWLKFLWEAYRTALDILKNNTRLEMAYQQIADEALHFCLQHQRKTEFRRLCEVLRQHLQSVARSAHHTNAIDFSDPDTLQRHLDTRFTQLNSAVELELWQEAFRSVEDVHNLLTIAKKAPKPAMMANYYEKLTRIFIVSDNQLFHAAAWNRYYAIAHLSAHTEADQARMASFVLLSALAVPVIASSAPGAGNLNKGRTDFLQGDSETRQRTGRLNALLGLSRTPTRAGLLREALNRNVLRRVRPELRELYHILEVEFHPLSICAKIEPILAQIAQDAHMAKYVKPLHQVVLTRLFQQLSQVYDSVKLQQVMQLVSAFKAPYHYTAADIEKFCLNACKRGHLNLRIDHIAQAITFQDDVFATDMHPAVSGSNETDLVRLQTTPSELVRTQLARLAESLNASLRVVDPSSASSAQAARHAAFKHAIEEADKEHQRAVERKVKMERRKVLLREMAKKKEEEEAAAKAERLRQQAEAEQKRFAEEARRRELEHVRKEMEAAKLEEARRMAQSLREKGGLKLTEEEFASLDTEKLVQLQVEQIEREKKELSERLRTVLRRMDHIERAYRREEQPLLAADYERQQAADLANHKRAYEVQRATARERYEHDMAMKKVLSRIMPDYEGMRGMLLEKRRAAHEERVAHAQTQIEKEKEQRRADMIAAREEEERRRAAEEEERAKNEEQRKLRDQEEARLAEKRRADAEREAQLEAQKRAEIEERQAALRHQAEKQAAQQAKAQERLDRDRSEAAARADSAGSWRRGGASSGASDPMFANRRYRPGDLRRQGETRAPESRPPPPSSERPAAGGGGGRYVPGAFARMRQGGGGAPSSDGPTRPPPSSQAPPKDADGFTQVRPRSGNAYRPPSAR</sequence>
<dbReference type="Gene3D" id="1.25.40.860">
    <property type="match status" value="2"/>
</dbReference>
<dbReference type="FunFam" id="4.10.860.10:FF:000001">
    <property type="entry name" value="Eukaryotic translation initiation factor 3 subunit A"/>
    <property type="match status" value="1"/>
</dbReference>
<dbReference type="GO" id="GO:0071540">
    <property type="term" value="C:eukaryotic translation initiation factor 3 complex, eIF3e"/>
    <property type="evidence" value="ECO:0007669"/>
    <property type="project" value="TreeGrafter"/>
</dbReference>
<keyword evidence="11" id="KW-1185">Reference proteome</keyword>
<feature type="coiled-coil region" evidence="7">
    <location>
        <begin position="573"/>
        <end position="711"/>
    </location>
</feature>
<dbReference type="Proteomes" id="UP001214603">
    <property type="component" value="Chromosome 1"/>
</dbReference>
<feature type="compositionally biased region" description="Low complexity" evidence="8">
    <location>
        <begin position="896"/>
        <end position="914"/>
    </location>
</feature>
<evidence type="ECO:0000313" key="10">
    <source>
        <dbReference type="EMBL" id="WFD01539.1"/>
    </source>
</evidence>
<feature type="compositionally biased region" description="Basic and acidic residues" evidence="8">
    <location>
        <begin position="882"/>
        <end position="895"/>
    </location>
</feature>
<dbReference type="PANTHER" id="PTHR14005:SF0">
    <property type="entry name" value="EUKARYOTIC TRANSLATION INITIATION FACTOR 3 SUBUNIT A"/>
    <property type="match status" value="1"/>
</dbReference>
<dbReference type="GO" id="GO:0001732">
    <property type="term" value="P:formation of cytoplasmic translation initiation complex"/>
    <property type="evidence" value="ECO:0007669"/>
    <property type="project" value="UniProtKB-UniRule"/>
</dbReference>
<keyword evidence="5 7" id="KW-0648">Protein biosynthesis</keyword>
<feature type="region of interest" description="Disordered" evidence="8">
    <location>
        <begin position="105"/>
        <end position="127"/>
    </location>
</feature>
<dbReference type="InterPro" id="IPR000717">
    <property type="entry name" value="PCI_dom"/>
</dbReference>
<keyword evidence="4 7" id="KW-0694">RNA-binding</keyword>
<dbReference type="GO" id="GO:0003729">
    <property type="term" value="F:mRNA binding"/>
    <property type="evidence" value="ECO:0007669"/>
    <property type="project" value="TreeGrafter"/>
</dbReference>
<evidence type="ECO:0000256" key="7">
    <source>
        <dbReference type="HAMAP-Rule" id="MF_03000"/>
    </source>
</evidence>
<feature type="compositionally biased region" description="Basic and acidic residues" evidence="8">
    <location>
        <begin position="809"/>
        <end position="873"/>
    </location>
</feature>
<dbReference type="GO" id="GO:0002188">
    <property type="term" value="P:translation reinitiation"/>
    <property type="evidence" value="ECO:0007669"/>
    <property type="project" value="TreeGrafter"/>
</dbReference>
<keyword evidence="2 7" id="KW-0963">Cytoplasm</keyword>
<dbReference type="AlphaFoldDB" id="A0AAF0DX54"/>
<dbReference type="GO" id="GO:0016282">
    <property type="term" value="C:eukaryotic 43S preinitiation complex"/>
    <property type="evidence" value="ECO:0007669"/>
    <property type="project" value="UniProtKB-UniRule"/>
</dbReference>
<accession>A0AAF0DX54</accession>
<feature type="compositionally biased region" description="Basic and acidic residues" evidence="8">
    <location>
        <begin position="923"/>
        <end position="937"/>
    </location>
</feature>
<dbReference type="PANTHER" id="PTHR14005">
    <property type="entry name" value="EUKARYOTIC TRANSLATION INITIATION FACTOR 3, THETA SUBUNIT"/>
    <property type="match status" value="1"/>
</dbReference>
<comment type="subcellular location">
    <subcellularLocation>
        <location evidence="1 7">Cytoplasm</location>
    </subcellularLocation>
</comment>
<gene>
    <name evidence="7 10" type="primary">TIF32</name>
    <name evidence="10" type="ORF">MOBT1_000207</name>
</gene>
<evidence type="ECO:0000313" key="11">
    <source>
        <dbReference type="Proteomes" id="UP001214603"/>
    </source>
</evidence>
<evidence type="ECO:0000256" key="4">
    <source>
        <dbReference type="ARBA" id="ARBA00022884"/>
    </source>
</evidence>
<dbReference type="Pfam" id="PF01399">
    <property type="entry name" value="PCI"/>
    <property type="match status" value="1"/>
</dbReference>
<dbReference type="EMBL" id="CP119934">
    <property type="protein sequence ID" value="WFD01539.1"/>
    <property type="molecule type" value="Genomic_DNA"/>
</dbReference>
<proteinExistence type="inferred from homology"/>
<dbReference type="GO" id="GO:0003743">
    <property type="term" value="F:translation initiation factor activity"/>
    <property type="evidence" value="ECO:0007669"/>
    <property type="project" value="UniProtKB-UniRule"/>
</dbReference>
<keyword evidence="3 7" id="KW-0396">Initiation factor</keyword>
<evidence type="ECO:0000256" key="6">
    <source>
        <dbReference type="ARBA" id="ARBA00023054"/>
    </source>
</evidence>
<name>A0AAF0DX54_9BASI</name>
<keyword evidence="6 7" id="KW-0175">Coiled coil</keyword>
<dbReference type="Gene3D" id="4.10.860.10">
    <property type="entry name" value="UVR domain"/>
    <property type="match status" value="1"/>
</dbReference>
<dbReference type="HAMAP" id="MF_03000">
    <property type="entry name" value="eIF3a"/>
    <property type="match status" value="1"/>
</dbReference>
<evidence type="ECO:0000256" key="8">
    <source>
        <dbReference type="SAM" id="MobiDB-lite"/>
    </source>
</evidence>
<evidence type="ECO:0000259" key="9">
    <source>
        <dbReference type="PROSITE" id="PS50250"/>
    </source>
</evidence>
<evidence type="ECO:0000256" key="1">
    <source>
        <dbReference type="ARBA" id="ARBA00004496"/>
    </source>
</evidence>
<comment type="similarity">
    <text evidence="7">Belongs to the eIF-3 subunit A family.</text>
</comment>
<evidence type="ECO:0000256" key="2">
    <source>
        <dbReference type="ARBA" id="ARBA00022490"/>
    </source>
</evidence>
<dbReference type="FunFam" id="1.25.40.860:FF:000003">
    <property type="entry name" value="Eukaryotic translation initiation factor 3 subunit A"/>
    <property type="match status" value="1"/>
</dbReference>
<dbReference type="GO" id="GO:0033290">
    <property type="term" value="C:eukaryotic 48S preinitiation complex"/>
    <property type="evidence" value="ECO:0007669"/>
    <property type="project" value="UniProtKB-UniRule"/>
</dbReference>
<reference evidence="10" key="1">
    <citation type="submission" date="2023-03" db="EMBL/GenBank/DDBJ databases">
        <title>Mating type loci evolution in Malassezia.</title>
        <authorList>
            <person name="Coelho M.A."/>
        </authorList>
    </citation>
    <scope>NUCLEOTIDE SEQUENCE</scope>
    <source>
        <strain evidence="10">CBS 7876</strain>
    </source>
</reference>
<dbReference type="PROSITE" id="PS50250">
    <property type="entry name" value="PCI"/>
    <property type="match status" value="1"/>
</dbReference>
<feature type="region of interest" description="Disordered" evidence="8">
    <location>
        <begin position="809"/>
        <end position="1012"/>
    </location>
</feature>